<dbReference type="Proteomes" id="UP000184203">
    <property type="component" value="Unassembled WGS sequence"/>
</dbReference>
<dbReference type="Proteomes" id="UP000003751">
    <property type="component" value="Unassembled WGS sequence"/>
</dbReference>
<evidence type="ECO:0000313" key="2">
    <source>
        <dbReference type="EMBL" id="SHK84413.1"/>
    </source>
</evidence>
<dbReference type="SUPFAM" id="SSF46785">
    <property type="entry name" value="Winged helix' DNA-binding domain"/>
    <property type="match status" value="1"/>
</dbReference>
<evidence type="ECO:0000313" key="4">
    <source>
        <dbReference type="Proteomes" id="UP000184203"/>
    </source>
</evidence>
<dbReference type="EMBL" id="AEMG01000009">
    <property type="protein sequence ID" value="EFW91973.1"/>
    <property type="molecule type" value="Genomic_DNA"/>
</dbReference>
<name>E7QTP4_HALPU</name>
<dbReference type="AlphaFoldDB" id="E7QTP4"/>
<sequence>MRLRAEWMTPMDDCVLELLQSAGIILSPSIIAFNLDLRREGVNRRLNELVEYGLVVRVERGKYEISETGEQYLASELDASELEKD</sequence>
<reference evidence="4" key="3">
    <citation type="submission" date="2016-11" db="EMBL/GenBank/DDBJ databases">
        <authorList>
            <person name="Varghese N."/>
            <person name="Submissions S."/>
        </authorList>
    </citation>
    <scope>NUCLEOTIDE SEQUENCE [LARGE SCALE GENOMIC DNA]</scope>
    <source>
        <strain evidence="4">DX253</strain>
    </source>
</reference>
<organism evidence="1 3">
    <name type="scientific">Haladaptatus paucihalophilus DX253</name>
    <dbReference type="NCBI Taxonomy" id="797209"/>
    <lineage>
        <taxon>Archaea</taxon>
        <taxon>Methanobacteriati</taxon>
        <taxon>Methanobacteriota</taxon>
        <taxon>Stenosarchaea group</taxon>
        <taxon>Halobacteria</taxon>
        <taxon>Halobacteriales</taxon>
        <taxon>Haladaptataceae</taxon>
        <taxon>Haladaptatus</taxon>
    </lineage>
</organism>
<reference evidence="1 3" key="1">
    <citation type="journal article" date="2014" name="ISME J.">
        <title>Trehalose/2-sulfotrehalose biosynthesis and glycine-betaine uptake are widely spread mechanisms for osmoadaptation in the Halobacteriales.</title>
        <authorList>
            <person name="Youssef N.H."/>
            <person name="Savage-Ashlock K.N."/>
            <person name="McCully A.L."/>
            <person name="Luedtke B."/>
            <person name="Shaw E.I."/>
            <person name="Hoff W.D."/>
            <person name="Elshahed M.S."/>
        </authorList>
    </citation>
    <scope>NUCLEOTIDE SEQUENCE [LARGE SCALE GENOMIC DNA]</scope>
    <source>
        <strain evidence="1 3">DX253</strain>
    </source>
</reference>
<reference evidence="2" key="2">
    <citation type="submission" date="2016-11" db="EMBL/GenBank/DDBJ databases">
        <authorList>
            <person name="Jaros S."/>
            <person name="Januszkiewicz K."/>
            <person name="Wedrychowicz H."/>
        </authorList>
    </citation>
    <scope>NUCLEOTIDE SEQUENCE [LARGE SCALE GENOMIC DNA]</scope>
    <source>
        <strain evidence="2">DX253</strain>
    </source>
</reference>
<evidence type="ECO:0000313" key="3">
    <source>
        <dbReference type="Proteomes" id="UP000003751"/>
    </source>
</evidence>
<dbReference type="InterPro" id="IPR036388">
    <property type="entry name" value="WH-like_DNA-bd_sf"/>
</dbReference>
<accession>E7QTP4</accession>
<dbReference type="EMBL" id="FRAN01000003">
    <property type="protein sequence ID" value="SHK84413.1"/>
    <property type="molecule type" value="Genomic_DNA"/>
</dbReference>
<dbReference type="Gene3D" id="1.10.10.10">
    <property type="entry name" value="Winged helix-like DNA-binding domain superfamily/Winged helix DNA-binding domain"/>
    <property type="match status" value="1"/>
</dbReference>
<dbReference type="eggNOG" id="arCOG03924">
    <property type="taxonomic scope" value="Archaea"/>
</dbReference>
<dbReference type="STRING" id="797209.GCA_000376445_02627"/>
<proteinExistence type="predicted"/>
<gene>
    <name evidence="2" type="ORF">SAMN05444342_2372</name>
    <name evidence="1" type="ORF">ZOD2009_10860</name>
</gene>
<dbReference type="InterPro" id="IPR036390">
    <property type="entry name" value="WH_DNA-bd_sf"/>
</dbReference>
<protein>
    <submittedName>
        <fullName evidence="1">Uncharacterized protein</fullName>
    </submittedName>
</protein>
<keyword evidence="4" id="KW-1185">Reference proteome</keyword>
<evidence type="ECO:0000313" key="1">
    <source>
        <dbReference type="EMBL" id="EFW91973.1"/>
    </source>
</evidence>